<evidence type="ECO:0000313" key="7">
    <source>
        <dbReference type="EMBL" id="MFB9624226.1"/>
    </source>
</evidence>
<dbReference type="InterPro" id="IPR013780">
    <property type="entry name" value="Glyco_hydro_b"/>
</dbReference>
<organism evidence="7 8">
    <name type="scientific">Nonomuraea helvata</name>
    <dbReference type="NCBI Taxonomy" id="37484"/>
    <lineage>
        <taxon>Bacteria</taxon>
        <taxon>Bacillati</taxon>
        <taxon>Actinomycetota</taxon>
        <taxon>Actinomycetes</taxon>
        <taxon>Streptosporangiales</taxon>
        <taxon>Streptosporangiaceae</taxon>
        <taxon>Nonomuraea</taxon>
    </lineage>
</organism>
<feature type="domain" description="Glycosyl hydrolase family 36 C-terminal" evidence="5">
    <location>
        <begin position="617"/>
        <end position="697"/>
    </location>
</feature>
<evidence type="ECO:0000313" key="8">
    <source>
        <dbReference type="Proteomes" id="UP001589532"/>
    </source>
</evidence>
<dbReference type="EC" id="3.2.1.22" evidence="2"/>
<reference evidence="7 8" key="1">
    <citation type="submission" date="2024-09" db="EMBL/GenBank/DDBJ databases">
        <authorList>
            <person name="Sun Q."/>
            <person name="Mori K."/>
        </authorList>
    </citation>
    <scope>NUCLEOTIDE SEQUENCE [LARGE SCALE GENOMIC DNA]</scope>
    <source>
        <strain evidence="7 8">JCM 3143</strain>
    </source>
</reference>
<dbReference type="Gene3D" id="2.70.98.60">
    <property type="entry name" value="alpha-galactosidase from lactobacil brevis"/>
    <property type="match status" value="1"/>
</dbReference>
<dbReference type="Pfam" id="PF16875">
    <property type="entry name" value="Glyco_hydro_36N"/>
    <property type="match status" value="1"/>
</dbReference>
<name>A0ABV5RXR6_9ACTN</name>
<feature type="domain" description="Glycosyl hydrolase family 36 N-terminal" evidence="6">
    <location>
        <begin position="26"/>
        <end position="258"/>
    </location>
</feature>
<dbReference type="GO" id="GO:0004557">
    <property type="term" value="F:alpha-galactosidase activity"/>
    <property type="evidence" value="ECO:0007669"/>
    <property type="project" value="UniProtKB-EC"/>
</dbReference>
<comment type="caution">
    <text evidence="7">The sequence shown here is derived from an EMBL/GenBank/DDBJ whole genome shotgun (WGS) entry which is preliminary data.</text>
</comment>
<dbReference type="Pfam" id="PF02065">
    <property type="entry name" value="Melibiase"/>
    <property type="match status" value="1"/>
</dbReference>
<dbReference type="Gene3D" id="3.20.20.70">
    <property type="entry name" value="Aldolase class I"/>
    <property type="match status" value="1"/>
</dbReference>
<keyword evidence="4 7" id="KW-0326">Glycosidase</keyword>
<dbReference type="PANTHER" id="PTHR43053">
    <property type="entry name" value="GLYCOSIDASE FAMILY 31"/>
    <property type="match status" value="1"/>
</dbReference>
<dbReference type="PRINTS" id="PR00743">
    <property type="entry name" value="GLHYDRLASE36"/>
</dbReference>
<dbReference type="PANTHER" id="PTHR43053:SF3">
    <property type="entry name" value="ALPHA-GALACTOSIDASE C-RELATED"/>
    <property type="match status" value="1"/>
</dbReference>
<dbReference type="InterPro" id="IPR002252">
    <property type="entry name" value="Glyco_hydro_36"/>
</dbReference>
<dbReference type="Gene3D" id="2.60.40.1180">
    <property type="entry name" value="Golgi alpha-mannosidase II"/>
    <property type="match status" value="1"/>
</dbReference>
<accession>A0ABV5RXR6</accession>
<dbReference type="InterPro" id="IPR038417">
    <property type="entry name" value="Alpga-gal_N_sf"/>
</dbReference>
<evidence type="ECO:0000259" key="5">
    <source>
        <dbReference type="Pfam" id="PF16874"/>
    </source>
</evidence>
<comment type="catalytic activity">
    <reaction evidence="1">
        <text>Hydrolysis of terminal, non-reducing alpha-D-galactose residues in alpha-D-galactosides, including galactose oligosaccharides, galactomannans and galactolipids.</text>
        <dbReference type="EC" id="3.2.1.22"/>
    </reaction>
</comment>
<evidence type="ECO:0000256" key="4">
    <source>
        <dbReference type="ARBA" id="ARBA00023295"/>
    </source>
</evidence>
<dbReference type="Proteomes" id="UP001589532">
    <property type="component" value="Unassembled WGS sequence"/>
</dbReference>
<keyword evidence="3 7" id="KW-0378">Hydrolase</keyword>
<protein>
    <recommendedName>
        <fullName evidence="2">alpha-galactosidase</fullName>
        <ecNumber evidence="2">3.2.1.22</ecNumber>
    </recommendedName>
</protein>
<dbReference type="EMBL" id="JBHMBW010000011">
    <property type="protein sequence ID" value="MFB9624226.1"/>
    <property type="molecule type" value="Genomic_DNA"/>
</dbReference>
<evidence type="ECO:0000259" key="6">
    <source>
        <dbReference type="Pfam" id="PF16875"/>
    </source>
</evidence>
<dbReference type="InterPro" id="IPR013785">
    <property type="entry name" value="Aldolase_TIM"/>
</dbReference>
<dbReference type="InterPro" id="IPR050985">
    <property type="entry name" value="Alpha-glycosidase_related"/>
</dbReference>
<dbReference type="Pfam" id="PF16874">
    <property type="entry name" value="Glyco_hydro_36C"/>
    <property type="match status" value="1"/>
</dbReference>
<dbReference type="InterPro" id="IPR017853">
    <property type="entry name" value="GH"/>
</dbReference>
<dbReference type="InterPro" id="IPR031705">
    <property type="entry name" value="Glyco_hydro_36_C"/>
</dbReference>
<evidence type="ECO:0000256" key="3">
    <source>
        <dbReference type="ARBA" id="ARBA00022801"/>
    </source>
</evidence>
<gene>
    <name evidence="7" type="ORF">ACFFSA_14160</name>
</gene>
<dbReference type="InterPro" id="IPR031704">
    <property type="entry name" value="Glyco_hydro_36_N"/>
</dbReference>
<dbReference type="RefSeq" id="WP_344993223.1">
    <property type="nucleotide sequence ID" value="NZ_BAAAXV010000007.1"/>
</dbReference>
<keyword evidence="8" id="KW-1185">Reference proteome</keyword>
<proteinExistence type="predicted"/>
<sequence>MVSRPEPIHLRAGGVSLVLDVGGPRLPSVLHWGGDLGDVTSAELRELALAAIPAVVSNGLDTPADLSMVAEHATGWPGLPGLRGHRGGTAWSPLFTVTSAHADGAEVRVEAVDEAAALELTLWLALDATGLITMRAAVRNRHPAEPYVLDGLVLSLPVPAAAAELLDLTGRHLRERSPQRQPFTVGSRVRENRRGRTGADASLLLAAGVPGFGFRSGEVWAVHVGWSGNHVTYAERLPDGRAVIGGGELLLPGEVRLKPGEEYTTPWLYAAYGQGLDDVSDRFHRHLRARPGHPPAPRPVVMNTWEAVYFDHDLAKLCALADRAAEVGAERFVLDDGWFRHRRDDHAGLGDWYVDEDVWPQGLHPLVDHVRGLGMRFGLWVEPEMINPDSDLARAHPEWIMSTGGRMPPEARRQQVLDLVHPEAYAYVLDRLDRLIAEYAIDYLKWDHNRDLIDAGHSPLGEPAVHRQTLAVYRLLDELRRRHPGLEIESCSSGGARVDLGILQRTDRVWGSDCIDALERQSIQRWTQLLLPPELIGSHVGAAHAHTTGRRHDLAFRAGTALFGHFGIEWDLTSASDAERADLARWIALYKDVRGLLHTGRIVRVDHPDPALWVHGVVAQDRSEAIFALVAVATSVVAPPGRVRLPALDPGAMYRIEPLAPGDAAVGVNHVLPPWLARGELRLPGSVLEQAGIQAPDLYPEHLLLLRLTRE</sequence>
<evidence type="ECO:0000256" key="1">
    <source>
        <dbReference type="ARBA" id="ARBA00001255"/>
    </source>
</evidence>
<evidence type="ECO:0000256" key="2">
    <source>
        <dbReference type="ARBA" id="ARBA00012755"/>
    </source>
</evidence>
<dbReference type="CDD" id="cd14791">
    <property type="entry name" value="GH36"/>
    <property type="match status" value="1"/>
</dbReference>
<dbReference type="SUPFAM" id="SSF51445">
    <property type="entry name" value="(Trans)glycosidases"/>
    <property type="match status" value="1"/>
</dbReference>